<keyword evidence="3" id="KW-1185">Reference proteome</keyword>
<sequence length="147" mass="15937">MIELRIPSHGLNSHHDITDTVTERLREAGSGDGLAGVFAHGSTVGLTIMRYEPGAVTDLLRVLERVVPEAPADGGRYLHELTTGDPNSFAHLKSCLLGTSVLVPFAGGELGMSATHRIVLFDFDLKPATRRVLLDPPRRRSDEENDA</sequence>
<reference evidence="2 3" key="1">
    <citation type="submission" date="2023-11" db="EMBL/GenBank/DDBJ databases">
        <title>Lentzea sokolovensis, sp. nov., Lentzea kristufkii, sp. nov., and Lentzea miocenensis, sp. nov., rare actinobacteria from Sokolov Coal Basin, Miocene lacustrine sediment, Czech Republic.</title>
        <authorList>
            <person name="Lara A."/>
            <person name="Kotroba L."/>
            <person name="Nouioui I."/>
            <person name="Neumann-Schaal M."/>
            <person name="Mast Y."/>
            <person name="Chronakova A."/>
        </authorList>
    </citation>
    <scope>NUCLEOTIDE SEQUENCE [LARGE SCALE GENOMIC DNA]</scope>
    <source>
        <strain evidence="2 3">BCCO 10_0798</strain>
    </source>
</reference>
<dbReference type="Gene3D" id="2.60.120.460">
    <property type="entry name" value="YjbQ-like"/>
    <property type="match status" value="1"/>
</dbReference>
<dbReference type="PANTHER" id="PTHR30615:SF8">
    <property type="entry name" value="UPF0047 PROTEIN C4A8.02C"/>
    <property type="match status" value="1"/>
</dbReference>
<name>A0ABU4U525_9PSEU</name>
<dbReference type="InterPro" id="IPR035917">
    <property type="entry name" value="YjbQ-like_sf"/>
</dbReference>
<organism evidence="2 3">
    <name type="scientific">Lentzea kristufekii</name>
    <dbReference type="NCBI Taxonomy" id="3095430"/>
    <lineage>
        <taxon>Bacteria</taxon>
        <taxon>Bacillati</taxon>
        <taxon>Actinomycetota</taxon>
        <taxon>Actinomycetes</taxon>
        <taxon>Pseudonocardiales</taxon>
        <taxon>Pseudonocardiaceae</taxon>
        <taxon>Lentzea</taxon>
    </lineage>
</organism>
<dbReference type="SUPFAM" id="SSF111038">
    <property type="entry name" value="YjbQ-like"/>
    <property type="match status" value="1"/>
</dbReference>
<gene>
    <name evidence="2" type="ORF">SK571_40440</name>
</gene>
<evidence type="ECO:0000313" key="3">
    <source>
        <dbReference type="Proteomes" id="UP001271792"/>
    </source>
</evidence>
<dbReference type="InterPro" id="IPR001602">
    <property type="entry name" value="UPF0047_YjbQ-like"/>
</dbReference>
<proteinExistence type="inferred from homology"/>
<dbReference type="PANTHER" id="PTHR30615">
    <property type="entry name" value="UNCHARACTERIZED PROTEIN YJBQ-RELATED"/>
    <property type="match status" value="1"/>
</dbReference>
<dbReference type="Proteomes" id="UP001271792">
    <property type="component" value="Unassembled WGS sequence"/>
</dbReference>
<comment type="caution">
    <text evidence="2">The sequence shown here is derived from an EMBL/GenBank/DDBJ whole genome shotgun (WGS) entry which is preliminary data.</text>
</comment>
<dbReference type="RefSeq" id="WP_319989407.1">
    <property type="nucleotide sequence ID" value="NZ_JAXAVV010000031.1"/>
</dbReference>
<dbReference type="EMBL" id="JAXAVV010000031">
    <property type="protein sequence ID" value="MDX8055683.1"/>
    <property type="molecule type" value="Genomic_DNA"/>
</dbReference>
<accession>A0ABU4U525</accession>
<protein>
    <submittedName>
        <fullName evidence="2">YjbQ family protein</fullName>
    </submittedName>
</protein>
<dbReference type="Pfam" id="PF01894">
    <property type="entry name" value="YjbQ"/>
    <property type="match status" value="1"/>
</dbReference>
<evidence type="ECO:0000313" key="2">
    <source>
        <dbReference type="EMBL" id="MDX8055683.1"/>
    </source>
</evidence>
<comment type="similarity">
    <text evidence="1">Belongs to the UPF0047 family.</text>
</comment>
<evidence type="ECO:0000256" key="1">
    <source>
        <dbReference type="ARBA" id="ARBA00005534"/>
    </source>
</evidence>